<dbReference type="SUPFAM" id="SSF51182">
    <property type="entry name" value="RmlC-like cupins"/>
    <property type="match status" value="1"/>
</dbReference>
<evidence type="ECO:0000313" key="5">
    <source>
        <dbReference type="Proteomes" id="UP000198582"/>
    </source>
</evidence>
<feature type="domain" description="Cupin type-2" evidence="3">
    <location>
        <begin position="228"/>
        <end position="294"/>
    </location>
</feature>
<proteinExistence type="predicted"/>
<gene>
    <name evidence="4" type="ORF">SAMN04489732_10422</name>
</gene>
<dbReference type="Pfam" id="PF07883">
    <property type="entry name" value="Cupin_2"/>
    <property type="match status" value="2"/>
</dbReference>
<organism evidence="4 5">
    <name type="scientific">Amycolatopsis saalfeldensis</name>
    <dbReference type="NCBI Taxonomy" id="394193"/>
    <lineage>
        <taxon>Bacteria</taxon>
        <taxon>Bacillati</taxon>
        <taxon>Actinomycetota</taxon>
        <taxon>Actinomycetes</taxon>
        <taxon>Pseudonocardiales</taxon>
        <taxon>Pseudonocardiaceae</taxon>
        <taxon>Amycolatopsis</taxon>
    </lineage>
</organism>
<keyword evidence="1" id="KW-0479">Metal-binding</keyword>
<dbReference type="STRING" id="394193.SAMN04489732_10422"/>
<feature type="region of interest" description="Disordered" evidence="2">
    <location>
        <begin position="1"/>
        <end position="20"/>
    </location>
</feature>
<dbReference type="InterPro" id="IPR014710">
    <property type="entry name" value="RmlC-like_jellyroll"/>
</dbReference>
<dbReference type="GO" id="GO:0046872">
    <property type="term" value="F:metal ion binding"/>
    <property type="evidence" value="ECO:0007669"/>
    <property type="project" value="UniProtKB-KW"/>
</dbReference>
<dbReference type="EMBL" id="FOEF01000004">
    <property type="protein sequence ID" value="SEP14227.1"/>
    <property type="molecule type" value="Genomic_DNA"/>
</dbReference>
<dbReference type="Gene3D" id="2.60.120.10">
    <property type="entry name" value="Jelly Rolls"/>
    <property type="match status" value="2"/>
</dbReference>
<keyword evidence="5" id="KW-1185">Reference proteome</keyword>
<name>A0A1H8VG94_9PSEU</name>
<evidence type="ECO:0000256" key="1">
    <source>
        <dbReference type="ARBA" id="ARBA00022723"/>
    </source>
</evidence>
<dbReference type="RefSeq" id="WP_091616406.1">
    <property type="nucleotide sequence ID" value="NZ_FOEF01000004.1"/>
</dbReference>
<dbReference type="AlphaFoldDB" id="A0A1H8VG94"/>
<protein>
    <submittedName>
        <fullName evidence="4">Cupin domain protein</fullName>
    </submittedName>
</protein>
<evidence type="ECO:0000313" key="4">
    <source>
        <dbReference type="EMBL" id="SEP14227.1"/>
    </source>
</evidence>
<reference evidence="4 5" key="1">
    <citation type="submission" date="2016-10" db="EMBL/GenBank/DDBJ databases">
        <authorList>
            <person name="de Groot N.N."/>
        </authorList>
    </citation>
    <scope>NUCLEOTIDE SEQUENCE [LARGE SCALE GENOMIC DNA]</scope>
    <source>
        <strain evidence="4 5">DSM 44993</strain>
    </source>
</reference>
<dbReference type="OrthoDB" id="4227163at2"/>
<dbReference type="InterPro" id="IPR011051">
    <property type="entry name" value="RmlC_Cupin_sf"/>
</dbReference>
<dbReference type="Proteomes" id="UP000198582">
    <property type="component" value="Unassembled WGS sequence"/>
</dbReference>
<dbReference type="InterPro" id="IPR051610">
    <property type="entry name" value="GPI/OXD"/>
</dbReference>
<dbReference type="PANTHER" id="PTHR35848">
    <property type="entry name" value="OXALATE-BINDING PROTEIN"/>
    <property type="match status" value="1"/>
</dbReference>
<feature type="domain" description="Cupin type-2" evidence="3">
    <location>
        <begin position="66"/>
        <end position="131"/>
    </location>
</feature>
<accession>A0A1H8VG94</accession>
<evidence type="ECO:0000259" key="3">
    <source>
        <dbReference type="Pfam" id="PF07883"/>
    </source>
</evidence>
<sequence>MTATMPSHGNHIVERTPAHGPSAVVRQDWTAAVTPWQFAGRSEGFDRLELIGAGTGSVHTDLGIGRLEPGGRVPAHVRAGEQALYVLDGEMVVQLEDHAYLLRPGDFAFIPQGAVFACANRSSAEARWLDVSSPVSFQPESGRRDTFFPTGAPDVISRAAPPDLGDPTLRLVGHYEGTDPDHLAEAVKTPARGRESAGMYSALLTYSGISVKMLVDRNRGAHLLTLFMVDYEVGGAAQSHDHPFEEGYFFLAGETDFELGGQVHHFRPGDAALAGVGTTHACYNTEGGRVRWLETQAPVPPQLHSYRWPSDWDRFEADYCGGGERRA</sequence>
<dbReference type="InterPro" id="IPR013096">
    <property type="entry name" value="Cupin_2"/>
</dbReference>
<evidence type="ECO:0000256" key="2">
    <source>
        <dbReference type="SAM" id="MobiDB-lite"/>
    </source>
</evidence>
<dbReference type="CDD" id="cd02208">
    <property type="entry name" value="cupin_RmlC-like"/>
    <property type="match status" value="1"/>
</dbReference>